<keyword evidence="2" id="KW-1185">Reference proteome</keyword>
<protein>
    <submittedName>
        <fullName evidence="1">Uncharacterized protein</fullName>
    </submittedName>
</protein>
<name>A0A068YCS2_ECHMU</name>
<gene>
    <name evidence="1" type="ORF">EmuJ_000869900</name>
</gene>
<dbReference type="Proteomes" id="UP000017246">
    <property type="component" value="Unassembled WGS sequence"/>
</dbReference>
<accession>A0A068YCS2</accession>
<sequence>MAVALVHSLCRVYIFCPGSLGTLQVAWPLGHANRPYALQAFHTSSFVFNEVSRSNNYPDFQP</sequence>
<reference evidence="1" key="2">
    <citation type="submission" date="2015-11" db="EMBL/GenBank/DDBJ databases">
        <authorList>
            <person name="Zhang Y."/>
            <person name="Guo Z."/>
        </authorList>
    </citation>
    <scope>NUCLEOTIDE SEQUENCE</scope>
</reference>
<evidence type="ECO:0000313" key="2">
    <source>
        <dbReference type="Proteomes" id="UP000017246"/>
    </source>
</evidence>
<evidence type="ECO:0000313" key="1">
    <source>
        <dbReference type="EMBL" id="CDS41080.1"/>
    </source>
</evidence>
<dbReference type="EMBL" id="LN902841">
    <property type="protein sequence ID" value="CDS41080.1"/>
    <property type="molecule type" value="Genomic_DNA"/>
</dbReference>
<dbReference type="AlphaFoldDB" id="A0A068YCS2"/>
<reference evidence="1" key="1">
    <citation type="journal article" date="2013" name="Nature">
        <title>The genomes of four tapeworm species reveal adaptations to parasitism.</title>
        <authorList>
            <person name="Tsai I.J."/>
            <person name="Zarowiecki M."/>
            <person name="Holroyd N."/>
            <person name="Garciarrubio A."/>
            <person name="Sanchez-Flores A."/>
            <person name="Brooks K.L."/>
            <person name="Tracey A."/>
            <person name="Bobes R.J."/>
            <person name="Fragoso G."/>
            <person name="Sciutto E."/>
            <person name="Aslett M."/>
            <person name="Beasley H."/>
            <person name="Bennett H.M."/>
            <person name="Cai J."/>
            <person name="Camicia F."/>
            <person name="Clark R."/>
            <person name="Cucher M."/>
            <person name="De Silva N."/>
            <person name="Day T.A."/>
            <person name="Deplazes P."/>
            <person name="Estrada K."/>
            <person name="Fernandez C."/>
            <person name="Holland P.W."/>
            <person name="Hou J."/>
            <person name="Hu S."/>
            <person name="Huckvale T."/>
            <person name="Hung S.S."/>
            <person name="Kamenetzky L."/>
            <person name="Keane J.A."/>
            <person name="Kiss F."/>
            <person name="Koziol U."/>
            <person name="Lambert O."/>
            <person name="Liu K."/>
            <person name="Luo X."/>
            <person name="Luo Y."/>
            <person name="Macchiaroli N."/>
            <person name="Nichol S."/>
            <person name="Paps J."/>
            <person name="Parkinson J."/>
            <person name="Pouchkina-Stantcheva N."/>
            <person name="Riddiford N."/>
            <person name="Rosenzvit M."/>
            <person name="Salinas G."/>
            <person name="Wasmuth J.D."/>
            <person name="Zamanian M."/>
            <person name="Zheng Y."/>
            <person name="Cai X."/>
            <person name="Soberon X."/>
            <person name="Olson P.D."/>
            <person name="Laclette J.P."/>
            <person name="Brehm K."/>
            <person name="Berriman M."/>
            <person name="Garciarrubio A."/>
            <person name="Bobes R.J."/>
            <person name="Fragoso G."/>
            <person name="Sanchez-Flores A."/>
            <person name="Estrada K."/>
            <person name="Cevallos M.A."/>
            <person name="Morett E."/>
            <person name="Gonzalez V."/>
            <person name="Portillo T."/>
            <person name="Ochoa-Leyva A."/>
            <person name="Jose M.V."/>
            <person name="Sciutto E."/>
            <person name="Landa A."/>
            <person name="Jimenez L."/>
            <person name="Valdes V."/>
            <person name="Carrero J.C."/>
            <person name="Larralde C."/>
            <person name="Morales-Montor J."/>
            <person name="Limon-Lason J."/>
            <person name="Soberon X."/>
            <person name="Laclette J.P."/>
        </authorList>
    </citation>
    <scope>NUCLEOTIDE SEQUENCE [LARGE SCALE GENOMIC DNA]</scope>
</reference>
<organism evidence="1 2">
    <name type="scientific">Echinococcus multilocularis</name>
    <name type="common">Fox tapeworm</name>
    <dbReference type="NCBI Taxonomy" id="6211"/>
    <lineage>
        <taxon>Eukaryota</taxon>
        <taxon>Metazoa</taxon>
        <taxon>Spiralia</taxon>
        <taxon>Lophotrochozoa</taxon>
        <taxon>Platyhelminthes</taxon>
        <taxon>Cestoda</taxon>
        <taxon>Eucestoda</taxon>
        <taxon>Cyclophyllidea</taxon>
        <taxon>Taeniidae</taxon>
        <taxon>Echinococcus</taxon>
    </lineage>
</organism>
<proteinExistence type="predicted"/>